<dbReference type="AlphaFoldDB" id="A0A848LAM3"/>
<name>A0A848LAM3_9BACT</name>
<comment type="caution">
    <text evidence="2">The sequence shown here is derived from an EMBL/GenBank/DDBJ whole genome shotgun (WGS) entry which is preliminary data.</text>
</comment>
<dbReference type="GO" id="GO:0016209">
    <property type="term" value="F:antioxidant activity"/>
    <property type="evidence" value="ECO:0007669"/>
    <property type="project" value="InterPro"/>
</dbReference>
<evidence type="ECO:0000313" key="3">
    <source>
        <dbReference type="Proteomes" id="UP000518300"/>
    </source>
</evidence>
<dbReference type="SUPFAM" id="SSF52833">
    <property type="entry name" value="Thioredoxin-like"/>
    <property type="match status" value="1"/>
</dbReference>
<dbReference type="GO" id="GO:0016491">
    <property type="term" value="F:oxidoreductase activity"/>
    <property type="evidence" value="ECO:0007669"/>
    <property type="project" value="InterPro"/>
</dbReference>
<dbReference type="Proteomes" id="UP000518300">
    <property type="component" value="Unassembled WGS sequence"/>
</dbReference>
<organism evidence="2 3">
    <name type="scientific">Pyxidicoccus fallax</name>
    <dbReference type="NCBI Taxonomy" id="394095"/>
    <lineage>
        <taxon>Bacteria</taxon>
        <taxon>Pseudomonadati</taxon>
        <taxon>Myxococcota</taxon>
        <taxon>Myxococcia</taxon>
        <taxon>Myxococcales</taxon>
        <taxon>Cystobacterineae</taxon>
        <taxon>Myxococcaceae</taxon>
        <taxon>Pyxidicoccus</taxon>
    </lineage>
</organism>
<accession>A0A848LAM3</accession>
<protein>
    <submittedName>
        <fullName evidence="2">Redoxin domain-containing protein</fullName>
    </submittedName>
</protein>
<dbReference type="InterPro" id="IPR036249">
    <property type="entry name" value="Thioredoxin-like_sf"/>
</dbReference>
<sequence length="43" mass="4892">MLKPGDVAPDFNVRDHTGRVHRLADYHGKNVVLWFYPKADTPG</sequence>
<keyword evidence="3" id="KW-1185">Reference proteome</keyword>
<evidence type="ECO:0000313" key="2">
    <source>
        <dbReference type="EMBL" id="NMO15949.1"/>
    </source>
</evidence>
<reference evidence="2 3" key="1">
    <citation type="submission" date="2020-04" db="EMBL/GenBank/DDBJ databases">
        <title>Draft genome of Pyxidicoccus fallax type strain.</title>
        <authorList>
            <person name="Whitworth D.E."/>
        </authorList>
    </citation>
    <scope>NUCLEOTIDE SEQUENCE [LARGE SCALE GENOMIC DNA]</scope>
    <source>
        <strain evidence="2 3">DSM 14698</strain>
    </source>
</reference>
<dbReference type="Pfam" id="PF00578">
    <property type="entry name" value="AhpC-TSA"/>
    <property type="match status" value="1"/>
</dbReference>
<dbReference type="EMBL" id="JABBJJ010000052">
    <property type="protein sequence ID" value="NMO15949.1"/>
    <property type="molecule type" value="Genomic_DNA"/>
</dbReference>
<gene>
    <name evidence="2" type="ORF">HG543_13960</name>
</gene>
<feature type="domain" description="Alkyl hydroperoxide reductase subunit C/ Thiol specific antioxidant" evidence="1">
    <location>
        <begin position="4"/>
        <end position="43"/>
    </location>
</feature>
<dbReference type="InterPro" id="IPR000866">
    <property type="entry name" value="AhpC/TSA"/>
</dbReference>
<evidence type="ECO:0000259" key="1">
    <source>
        <dbReference type="Pfam" id="PF00578"/>
    </source>
</evidence>
<dbReference type="Gene3D" id="3.40.30.10">
    <property type="entry name" value="Glutaredoxin"/>
    <property type="match status" value="1"/>
</dbReference>
<proteinExistence type="predicted"/>